<keyword evidence="2" id="KW-0812">Transmembrane</keyword>
<feature type="region of interest" description="Disordered" evidence="1">
    <location>
        <begin position="183"/>
        <end position="205"/>
    </location>
</feature>
<feature type="region of interest" description="Disordered" evidence="1">
    <location>
        <begin position="1"/>
        <end position="57"/>
    </location>
</feature>
<dbReference type="AlphaFoldDB" id="A0A3P1T7N9"/>
<evidence type="ECO:0000313" key="4">
    <source>
        <dbReference type="Proteomes" id="UP000280819"/>
    </source>
</evidence>
<dbReference type="InterPro" id="IPR007060">
    <property type="entry name" value="FtsL/DivIC"/>
</dbReference>
<name>A0A3P1T7N9_9ACTN</name>
<evidence type="ECO:0000256" key="1">
    <source>
        <dbReference type="SAM" id="MobiDB-lite"/>
    </source>
</evidence>
<evidence type="ECO:0000256" key="2">
    <source>
        <dbReference type="SAM" id="Phobius"/>
    </source>
</evidence>
<feature type="compositionally biased region" description="Low complexity" evidence="1">
    <location>
        <begin position="1"/>
        <end position="22"/>
    </location>
</feature>
<feature type="compositionally biased region" description="Basic and acidic residues" evidence="1">
    <location>
        <begin position="39"/>
        <end position="50"/>
    </location>
</feature>
<evidence type="ECO:0000313" key="3">
    <source>
        <dbReference type="EMBL" id="RRD05442.1"/>
    </source>
</evidence>
<gene>
    <name evidence="3" type="ORF">EII34_06845</name>
</gene>
<reference evidence="3 4" key="1">
    <citation type="submission" date="2018-11" db="EMBL/GenBank/DDBJ databases">
        <title>Genomes From Bacteria Associated with the Canine Oral Cavity: a Test Case for Automated Genome-Based Taxonomic Assignment.</title>
        <authorList>
            <person name="Coil D.A."/>
            <person name="Jospin G."/>
            <person name="Darling A.E."/>
            <person name="Wallis C."/>
            <person name="Davis I.J."/>
            <person name="Harris S."/>
            <person name="Eisen J.A."/>
            <person name="Holcombe L.J."/>
            <person name="O'Flynn C."/>
        </authorList>
    </citation>
    <scope>NUCLEOTIDE SEQUENCE [LARGE SCALE GENOMIC DNA]</scope>
    <source>
        <strain evidence="3 4">OH887_COT-365</strain>
    </source>
</reference>
<feature type="transmembrane region" description="Helical" evidence="2">
    <location>
        <begin position="69"/>
        <end position="91"/>
    </location>
</feature>
<proteinExistence type="predicted"/>
<dbReference type="Pfam" id="PF04977">
    <property type="entry name" value="DivIC"/>
    <property type="match status" value="1"/>
</dbReference>
<organism evidence="3 4">
    <name type="scientific">Arachnia propionica</name>
    <dbReference type="NCBI Taxonomy" id="1750"/>
    <lineage>
        <taxon>Bacteria</taxon>
        <taxon>Bacillati</taxon>
        <taxon>Actinomycetota</taxon>
        <taxon>Actinomycetes</taxon>
        <taxon>Propionibacteriales</taxon>
        <taxon>Propionibacteriaceae</taxon>
        <taxon>Arachnia</taxon>
    </lineage>
</organism>
<dbReference type="EMBL" id="RQZG01000006">
    <property type="protein sequence ID" value="RRD05442.1"/>
    <property type="molecule type" value="Genomic_DNA"/>
</dbReference>
<dbReference type="RefSeq" id="WP_124844259.1">
    <property type="nucleotide sequence ID" value="NZ_JAUNKP010000061.1"/>
</dbReference>
<keyword evidence="2" id="KW-1133">Transmembrane helix</keyword>
<protein>
    <submittedName>
        <fullName evidence="3">Septum formation initiator family protein</fullName>
    </submittedName>
</protein>
<accession>A0A3P1T7N9</accession>
<dbReference type="OrthoDB" id="5187715at2"/>
<dbReference type="Proteomes" id="UP000280819">
    <property type="component" value="Unassembled WGS sequence"/>
</dbReference>
<keyword evidence="2" id="KW-0472">Membrane</keyword>
<comment type="caution">
    <text evidence="3">The sequence shown here is derived from an EMBL/GenBank/DDBJ whole genome shotgun (WGS) entry which is preliminary data.</text>
</comment>
<sequence>MPGAPRSKPASSGPGRGSPRSRTAARPGERAGTGRSRPRPVDVEETKDLVDSSPRLPNSERALSMTWRLLLLAVVIAALGVTLAQSLRVYFAQAHEIAATRAAIEARKDRISDLEDQLERWRDPVFIKAEARERLGWVVPGETGYRVIGADGKPIGGDSTVLAPTRPEGLWWEGMWGSVRYADNPVEGQEGTVPSIPMPSESETP</sequence>